<proteinExistence type="predicted"/>
<organism evidence="1 2">
    <name type="scientific">Cuscuta europaea</name>
    <name type="common">European dodder</name>
    <dbReference type="NCBI Taxonomy" id="41803"/>
    <lineage>
        <taxon>Eukaryota</taxon>
        <taxon>Viridiplantae</taxon>
        <taxon>Streptophyta</taxon>
        <taxon>Embryophyta</taxon>
        <taxon>Tracheophyta</taxon>
        <taxon>Spermatophyta</taxon>
        <taxon>Magnoliopsida</taxon>
        <taxon>eudicotyledons</taxon>
        <taxon>Gunneridae</taxon>
        <taxon>Pentapetalae</taxon>
        <taxon>asterids</taxon>
        <taxon>lamiids</taxon>
        <taxon>Solanales</taxon>
        <taxon>Convolvulaceae</taxon>
        <taxon>Cuscuteae</taxon>
        <taxon>Cuscuta</taxon>
        <taxon>Cuscuta subgen. Cuscuta</taxon>
    </lineage>
</organism>
<reference evidence="1" key="1">
    <citation type="submission" date="2022-07" db="EMBL/GenBank/DDBJ databases">
        <authorList>
            <person name="Macas J."/>
            <person name="Novak P."/>
            <person name="Neumann P."/>
        </authorList>
    </citation>
    <scope>NUCLEOTIDE SEQUENCE</scope>
</reference>
<dbReference type="Proteomes" id="UP001152484">
    <property type="component" value="Unassembled WGS sequence"/>
</dbReference>
<evidence type="ECO:0000313" key="2">
    <source>
        <dbReference type="Proteomes" id="UP001152484"/>
    </source>
</evidence>
<dbReference type="EMBL" id="CAMAPE010000015">
    <property type="protein sequence ID" value="CAH9082356.1"/>
    <property type="molecule type" value="Genomic_DNA"/>
</dbReference>
<keyword evidence="2" id="KW-1185">Reference proteome</keyword>
<gene>
    <name evidence="1" type="ORF">CEURO_LOCUS8249</name>
</gene>
<accession>A0A9P1E6N3</accession>
<dbReference type="OrthoDB" id="1321901at2759"/>
<comment type="caution">
    <text evidence="1">The sequence shown here is derived from an EMBL/GenBank/DDBJ whole genome shotgun (WGS) entry which is preliminary data.</text>
</comment>
<evidence type="ECO:0000313" key="1">
    <source>
        <dbReference type="EMBL" id="CAH9082356.1"/>
    </source>
</evidence>
<protein>
    <submittedName>
        <fullName evidence="1">Uncharacterized protein</fullName>
    </submittedName>
</protein>
<name>A0A9P1E6N3_CUSEU</name>
<sequence length="115" mass="13645">MHEKLQAVSSSTLNKFLKKAQPKFVLISSRRDDSFLARLLVSREDNVSLSMIFSARRSIELLHEKLSNESFLKRWYREFQLVSIGEIEREMDSDWKPFIKIILTRRVGMDMIYSM</sequence>
<dbReference type="AlphaFoldDB" id="A0A9P1E6N3"/>